<evidence type="ECO:0000313" key="3">
    <source>
        <dbReference type="EMBL" id="OAO78617.1"/>
    </source>
</evidence>
<keyword evidence="2" id="KW-1277">Toxin-antitoxin system</keyword>
<evidence type="ECO:0000313" key="4">
    <source>
        <dbReference type="EMBL" id="RWU15169.1"/>
    </source>
</evidence>
<evidence type="ECO:0000313" key="5">
    <source>
        <dbReference type="Proteomes" id="UP000078336"/>
    </source>
</evidence>
<evidence type="ECO:0000256" key="2">
    <source>
        <dbReference type="ARBA" id="ARBA00022649"/>
    </source>
</evidence>
<reference evidence="3 5" key="1">
    <citation type="submission" date="2016-03" db="EMBL/GenBank/DDBJ databases">
        <title>Spore heat resistance.</title>
        <authorList>
            <person name="Boekhorst J."/>
            <person name="Berendsen E.M."/>
            <person name="Wells-Bennik M.H."/>
            <person name="Kuipers O.P."/>
        </authorList>
    </citation>
    <scope>NUCLEOTIDE SEQUENCE [LARGE SCALE GENOMIC DNA]</scope>
    <source>
        <strain evidence="3 5">AF16</strain>
    </source>
</reference>
<name>A0A178TBF8_9BACL</name>
<dbReference type="EMBL" id="LUCQ01000104">
    <property type="protein sequence ID" value="OAO78617.1"/>
    <property type="molecule type" value="Genomic_DNA"/>
</dbReference>
<protein>
    <submittedName>
        <fullName evidence="3">Uncharacterized protein</fullName>
    </submittedName>
</protein>
<sequence length="56" mass="6214">MTEHIRSVSKARLWKKIGKLSEEAMRKVEEAVMVSLGVLSSKDNVFQKGGEGRGPK</sequence>
<comment type="similarity">
    <text evidence="1">Belongs to the PemK/MazF family.</text>
</comment>
<dbReference type="Proteomes" id="UP000286434">
    <property type="component" value="Unassembled WGS sequence"/>
</dbReference>
<dbReference type="InterPro" id="IPR011067">
    <property type="entry name" value="Plasmid_toxin/cell-grow_inhib"/>
</dbReference>
<dbReference type="PATRIC" id="fig|33934.7.peg.2688"/>
<evidence type="ECO:0000313" key="6">
    <source>
        <dbReference type="Proteomes" id="UP000286434"/>
    </source>
</evidence>
<dbReference type="Pfam" id="PF02452">
    <property type="entry name" value="PemK_toxin"/>
    <property type="match status" value="1"/>
</dbReference>
<reference evidence="4 6" key="2">
    <citation type="submission" date="2019-01" db="EMBL/GenBank/DDBJ databases">
        <title>Anoxybacillus flavithermus in powdered infant formula.</title>
        <authorList>
            <person name="Rhee M.S."/>
            <person name="Choi I.-G."/>
            <person name="Cho T.J."/>
            <person name="Park B."/>
        </authorList>
    </citation>
    <scope>NUCLEOTIDE SEQUENCE [LARGE SCALE GENOMIC DNA]</scope>
    <source>
        <strain evidence="4 6">FHS-PPAM212</strain>
    </source>
</reference>
<dbReference type="GO" id="GO:0003677">
    <property type="term" value="F:DNA binding"/>
    <property type="evidence" value="ECO:0007669"/>
    <property type="project" value="InterPro"/>
</dbReference>
<keyword evidence="5" id="KW-1185">Reference proteome</keyword>
<dbReference type="Gene3D" id="2.30.30.110">
    <property type="match status" value="1"/>
</dbReference>
<dbReference type="EMBL" id="SBBW01000007">
    <property type="protein sequence ID" value="RWU15169.1"/>
    <property type="molecule type" value="Genomic_DNA"/>
</dbReference>
<proteinExistence type="inferred from homology"/>
<dbReference type="SUPFAM" id="SSF50118">
    <property type="entry name" value="Cell growth inhibitor/plasmid maintenance toxic component"/>
    <property type="match status" value="1"/>
</dbReference>
<gene>
    <name evidence="4" type="ORF">EA138_03095</name>
    <name evidence="3" type="ORF">TAF16_1777</name>
</gene>
<dbReference type="AlphaFoldDB" id="A0A178TBF8"/>
<dbReference type="InterPro" id="IPR003477">
    <property type="entry name" value="PemK-like"/>
</dbReference>
<comment type="caution">
    <text evidence="3">The sequence shown here is derived from an EMBL/GenBank/DDBJ whole genome shotgun (WGS) entry which is preliminary data.</text>
</comment>
<dbReference type="RefSeq" id="WP_081254048.1">
    <property type="nucleotide sequence ID" value="NZ_JABJUR010000008.1"/>
</dbReference>
<accession>A0A178TBF8</accession>
<dbReference type="Proteomes" id="UP000078336">
    <property type="component" value="Unassembled WGS sequence"/>
</dbReference>
<organism evidence="3 5">
    <name type="scientific">Anoxybacillus flavithermus</name>
    <dbReference type="NCBI Taxonomy" id="33934"/>
    <lineage>
        <taxon>Bacteria</taxon>
        <taxon>Bacillati</taxon>
        <taxon>Bacillota</taxon>
        <taxon>Bacilli</taxon>
        <taxon>Bacillales</taxon>
        <taxon>Anoxybacillaceae</taxon>
        <taxon>Anoxybacillus</taxon>
    </lineage>
</organism>
<evidence type="ECO:0000256" key="1">
    <source>
        <dbReference type="ARBA" id="ARBA00007521"/>
    </source>
</evidence>